<accession>F5YRH0</accession>
<evidence type="ECO:0000256" key="4">
    <source>
        <dbReference type="ARBA" id="ARBA00022840"/>
    </source>
</evidence>
<dbReference type="Gene3D" id="2.60.200.40">
    <property type="match status" value="1"/>
</dbReference>
<dbReference type="PROSITE" id="PS50146">
    <property type="entry name" value="DAGK"/>
    <property type="match status" value="1"/>
</dbReference>
<protein>
    <recommendedName>
        <fullName evidence="5">DAGKc domain-containing protein</fullName>
    </recommendedName>
</protein>
<dbReference type="InterPro" id="IPR016064">
    <property type="entry name" value="NAD/diacylglycerol_kinase_sf"/>
</dbReference>
<name>F5YRH0_TREPZ</name>
<gene>
    <name evidence="6" type="ordered locus">TREPR_1259</name>
</gene>
<dbReference type="GO" id="GO:0016301">
    <property type="term" value="F:kinase activity"/>
    <property type="evidence" value="ECO:0007669"/>
    <property type="project" value="UniProtKB-KW"/>
</dbReference>
<dbReference type="PANTHER" id="PTHR12358:SF106">
    <property type="entry name" value="LIPID KINASE YEGS"/>
    <property type="match status" value="1"/>
</dbReference>
<dbReference type="Gene3D" id="3.40.50.10330">
    <property type="entry name" value="Probable inorganic polyphosphate/atp-NAD kinase, domain 1"/>
    <property type="match status" value="1"/>
</dbReference>
<dbReference type="EMBL" id="CP001843">
    <property type="protein sequence ID" value="AEF86967.1"/>
    <property type="molecule type" value="Genomic_DNA"/>
</dbReference>
<dbReference type="InterPro" id="IPR001206">
    <property type="entry name" value="Diacylglycerol_kinase_cat_dom"/>
</dbReference>
<keyword evidence="3" id="KW-0418">Kinase</keyword>
<dbReference type="Pfam" id="PF00781">
    <property type="entry name" value="DAGK_cat"/>
    <property type="match status" value="1"/>
</dbReference>
<dbReference type="AlphaFoldDB" id="F5YRH0"/>
<dbReference type="GO" id="GO:0005886">
    <property type="term" value="C:plasma membrane"/>
    <property type="evidence" value="ECO:0007669"/>
    <property type="project" value="TreeGrafter"/>
</dbReference>
<dbReference type="Proteomes" id="UP000009223">
    <property type="component" value="Chromosome"/>
</dbReference>
<evidence type="ECO:0000256" key="2">
    <source>
        <dbReference type="ARBA" id="ARBA00022741"/>
    </source>
</evidence>
<dbReference type="GO" id="GO:0005524">
    <property type="term" value="F:ATP binding"/>
    <property type="evidence" value="ECO:0007669"/>
    <property type="project" value="UniProtKB-KW"/>
</dbReference>
<dbReference type="InterPro" id="IPR017438">
    <property type="entry name" value="ATP-NAD_kinase_N"/>
</dbReference>
<dbReference type="HOGENOM" id="CLU_045532_0_1_12"/>
<dbReference type="KEGG" id="tpi:TREPR_1259"/>
<organism evidence="6 7">
    <name type="scientific">Treponema primitia (strain ATCC BAA-887 / DSM 12427 / ZAS-2)</name>
    <dbReference type="NCBI Taxonomy" id="545694"/>
    <lineage>
        <taxon>Bacteria</taxon>
        <taxon>Pseudomonadati</taxon>
        <taxon>Spirochaetota</taxon>
        <taxon>Spirochaetia</taxon>
        <taxon>Spirochaetales</taxon>
        <taxon>Treponemataceae</taxon>
        <taxon>Treponema</taxon>
    </lineage>
</organism>
<dbReference type="RefSeq" id="WP_015708818.1">
    <property type="nucleotide sequence ID" value="NC_015578.1"/>
</dbReference>
<keyword evidence="7" id="KW-1185">Reference proteome</keyword>
<reference evidence="6 7" key="2">
    <citation type="journal article" date="2011" name="ISME J.">
        <title>RNA-seq reveals cooperative metabolic interactions between two termite-gut spirochete species in co-culture.</title>
        <authorList>
            <person name="Rosenthal A.Z."/>
            <person name="Matson E.G."/>
            <person name="Eldar A."/>
            <person name="Leadbetter J.R."/>
        </authorList>
    </citation>
    <scope>NUCLEOTIDE SEQUENCE [LARGE SCALE GENOMIC DNA]</scope>
    <source>
        <strain evidence="7">ATCC BAA-887 / DSM 12427 / ZAS-2</strain>
    </source>
</reference>
<dbReference type="STRING" id="545694.TREPR_1259"/>
<dbReference type="SUPFAM" id="SSF111331">
    <property type="entry name" value="NAD kinase/diacylglycerol kinase-like"/>
    <property type="match status" value="1"/>
</dbReference>
<evidence type="ECO:0000259" key="5">
    <source>
        <dbReference type="PROSITE" id="PS50146"/>
    </source>
</evidence>
<reference evidence="7" key="1">
    <citation type="submission" date="2009-12" db="EMBL/GenBank/DDBJ databases">
        <title>Complete sequence of Treponema primitia strain ZAS-2.</title>
        <authorList>
            <person name="Tetu S.G."/>
            <person name="Matson E."/>
            <person name="Ren Q."/>
            <person name="Seshadri R."/>
            <person name="Elbourne L."/>
            <person name="Hassan K.A."/>
            <person name="Durkin A."/>
            <person name="Radune D."/>
            <person name="Mohamoud Y."/>
            <person name="Shay R."/>
            <person name="Jin S."/>
            <person name="Zhang X."/>
            <person name="Lucey K."/>
            <person name="Ballor N.R."/>
            <person name="Ottesen E."/>
            <person name="Rosenthal R."/>
            <person name="Allen A."/>
            <person name="Leadbetter J.R."/>
            <person name="Paulsen I.T."/>
        </authorList>
    </citation>
    <scope>NUCLEOTIDE SEQUENCE [LARGE SCALE GENOMIC DNA]</scope>
    <source>
        <strain evidence="7">ATCC BAA-887 / DSM 12427 / ZAS-2</strain>
    </source>
</reference>
<dbReference type="PANTHER" id="PTHR12358">
    <property type="entry name" value="SPHINGOSINE KINASE"/>
    <property type="match status" value="1"/>
</dbReference>
<dbReference type="eggNOG" id="COG1597">
    <property type="taxonomic scope" value="Bacteria"/>
</dbReference>
<evidence type="ECO:0000313" key="6">
    <source>
        <dbReference type="EMBL" id="AEF86967.1"/>
    </source>
</evidence>
<proteinExistence type="predicted"/>
<dbReference type="OrthoDB" id="9786026at2"/>
<keyword evidence="4" id="KW-0067">ATP-binding</keyword>
<dbReference type="InterPro" id="IPR050187">
    <property type="entry name" value="Lipid_Phosphate_FormReg"/>
</dbReference>
<sequence length="339" mass="37527">MNRAVNDILNMRHLFIINPVSFGRRTDMDAVMLDIENCFAELGLQDYAFFVSRFPRDAIGEIRRFAGEAGEKKTIRIYAVGGDGILFDCLNGVIGLENAELAAVPYGNSNDFVRAFGEGKEALFRDIKKQAVSPVILTDVIFCGNNYALNTCTIGMEAYAVHKAAELHALYTPYLTKFSHPIRKALYDFTFFWAGVISAFTPSIIKQKYSITIDGEEFSGNYATINIANGPCYGGDKKAAIAAMPDDGLLDVLLFNSTNSLNVIRIGTGYLYGKYRKFPSYITYKRATEVTVRSEKPLVLQLDGEIFLDTNITAKIIPQAVKIAAPGGSVYERRAVLHE</sequence>
<dbReference type="Pfam" id="PF19279">
    <property type="entry name" value="YegS_C"/>
    <property type="match status" value="1"/>
</dbReference>
<dbReference type="InterPro" id="IPR045540">
    <property type="entry name" value="YegS/DAGK_C"/>
</dbReference>
<feature type="domain" description="DAGKc" evidence="5">
    <location>
        <begin position="8"/>
        <end position="147"/>
    </location>
</feature>
<evidence type="ECO:0000256" key="3">
    <source>
        <dbReference type="ARBA" id="ARBA00022777"/>
    </source>
</evidence>
<keyword evidence="2" id="KW-0547">Nucleotide-binding</keyword>
<evidence type="ECO:0000256" key="1">
    <source>
        <dbReference type="ARBA" id="ARBA00022679"/>
    </source>
</evidence>
<evidence type="ECO:0000313" key="7">
    <source>
        <dbReference type="Proteomes" id="UP000009223"/>
    </source>
</evidence>
<keyword evidence="1" id="KW-0808">Transferase</keyword>